<feature type="region of interest" description="Disordered" evidence="4">
    <location>
        <begin position="955"/>
        <end position="1044"/>
    </location>
</feature>
<feature type="compositionally biased region" description="Low complexity" evidence="4">
    <location>
        <begin position="318"/>
        <end position="330"/>
    </location>
</feature>
<dbReference type="Pfam" id="PF01590">
    <property type="entry name" value="GAF"/>
    <property type="match status" value="1"/>
</dbReference>
<dbReference type="CDD" id="cd00082">
    <property type="entry name" value="HisKA"/>
    <property type="match status" value="1"/>
</dbReference>
<feature type="region of interest" description="Disordered" evidence="4">
    <location>
        <begin position="736"/>
        <end position="836"/>
    </location>
</feature>
<dbReference type="Gene3D" id="3.30.565.10">
    <property type="entry name" value="Histidine kinase-like ATPase, C-terminal domain"/>
    <property type="match status" value="1"/>
</dbReference>
<dbReference type="InterPro" id="IPR003018">
    <property type="entry name" value="GAF"/>
</dbReference>
<feature type="region of interest" description="Disordered" evidence="4">
    <location>
        <begin position="883"/>
        <end position="943"/>
    </location>
</feature>
<feature type="compositionally biased region" description="Polar residues" evidence="4">
    <location>
        <begin position="681"/>
        <end position="697"/>
    </location>
</feature>
<evidence type="ECO:0000313" key="8">
    <source>
        <dbReference type="Proteomes" id="UP001153069"/>
    </source>
</evidence>
<proteinExistence type="predicted"/>
<evidence type="ECO:0000256" key="2">
    <source>
        <dbReference type="ARBA" id="ARBA00022777"/>
    </source>
</evidence>
<dbReference type="InterPro" id="IPR036890">
    <property type="entry name" value="HATPase_C_sf"/>
</dbReference>
<dbReference type="InterPro" id="IPR029016">
    <property type="entry name" value="GAF-like_dom_sf"/>
</dbReference>
<evidence type="ECO:0000313" key="7">
    <source>
        <dbReference type="EMBL" id="CAB9519106.1"/>
    </source>
</evidence>
<comment type="caution">
    <text evidence="7">The sequence shown here is derived from an EMBL/GenBank/DDBJ whole genome shotgun (WGS) entry which is preliminary data.</text>
</comment>
<dbReference type="InterPro" id="IPR003661">
    <property type="entry name" value="HisK_dim/P_dom"/>
</dbReference>
<feature type="region of interest" description="Disordered" evidence="4">
    <location>
        <begin position="303"/>
        <end position="330"/>
    </location>
</feature>
<accession>A0A9N8EH01</accession>
<organism evidence="7 8">
    <name type="scientific">Seminavis robusta</name>
    <dbReference type="NCBI Taxonomy" id="568900"/>
    <lineage>
        <taxon>Eukaryota</taxon>
        <taxon>Sar</taxon>
        <taxon>Stramenopiles</taxon>
        <taxon>Ochrophyta</taxon>
        <taxon>Bacillariophyta</taxon>
        <taxon>Bacillariophyceae</taxon>
        <taxon>Bacillariophycidae</taxon>
        <taxon>Naviculales</taxon>
        <taxon>Naviculaceae</taxon>
        <taxon>Seminavis</taxon>
    </lineage>
</organism>
<dbReference type="EMBL" id="CAICTM010000987">
    <property type="protein sequence ID" value="CAB9519106.1"/>
    <property type="molecule type" value="Genomic_DNA"/>
</dbReference>
<dbReference type="SMART" id="SM00448">
    <property type="entry name" value="REC"/>
    <property type="match status" value="1"/>
</dbReference>
<feature type="modified residue" description="4-aspartylphosphate" evidence="3">
    <location>
        <position position="1108"/>
    </location>
</feature>
<dbReference type="Gene3D" id="3.30.450.40">
    <property type="match status" value="1"/>
</dbReference>
<evidence type="ECO:0000259" key="6">
    <source>
        <dbReference type="PROSITE" id="PS50110"/>
    </source>
</evidence>
<dbReference type="PANTHER" id="PTHR43102:SF2">
    <property type="entry name" value="GAF DOMAIN-CONTAINING PROTEIN"/>
    <property type="match status" value="1"/>
</dbReference>
<sequence length="1362" mass="149145">MPVRARTATDYASTRALRKALTSVEEEPNKMDESTMSQSHRRRPGDTSLDESWDWVLTNYDVGTTHPQSIRQELQRLQVLKSYMILDEDREEAFDRLTNMAARIFNVPIALVSLVDLGRQWFMSNHGLGDVRETPRNLAFCAHAVQGRNDLFIVRDALEDLRFCDSPLVQGAPFIRFYAGAPLLSPEGYKLGTFCIIDSKPRPDGLSPADQANLTDFAAMAMKAMVDRRQITSQQDTSHLVACTAHELLTPLMGVQLNLSLLEEEAAHGLATAHKECLSNAIRSSDWLHRICQTTIEALRQDEANRNEKDKKNKFEPSSTRRTTNASSTAESPFIDMQDFVASLNLTMESIPKRVPLILTVDDSVPARIVSDDLKLFRSSLNLLSNAFANTSKGSVHFHIHASAGMQHQLPLSSRRGSVEVTTLLMQQPEFLVFECIDTGPDLQVDDPDCLFKPSAKTLGVVKDLGLYSVAYQVESLGGSYGYQSRRDTEQKQGSVFWFQVPIVLPEDVNSHNGGSFASLSMMDVSDSGHSASLATLDSSVIHFPPVVSPPTTTKPRHHSIQRRHPQQQPHLQNLSVSYHGGTGYDAHRRQSMSNHETLQQQIAVNRSGIMAVAAASMPKCEEGTSSCCELSKLAEFGGTLEAYKEHQIKERNARSKSPLVSRQARLRAFLSWDDATAVASTPLPQEPQNSDSTYNNRRFKRNPVPKTAQGLLFRRTHSTGDSSAARALKALMAKKMAAKEETSTAETSGTEFSEMPGPSETPRGDAQEPASATKTPVPKTIQISNKNGTKEGESAAGESTVPNEPPKPLFSIAPVKTPSPLFDVKSNRQEPAADTPKPLFAMATKGQEPAAVKLPQPLFAITSTNKESIAEKPTPLFALDSNQQTVTDKPQPLFATASTSQESVADKPKPLFDTTSASQNTESTKPKPLFATASTSTGQATVAEKPKSLFAITSTSQNTESTKPKPLLPVASTNEQTGIERPKPLFGTGSTSESTKTNKPKPLFGVVSDKNPPTKPLFSISPNRGTDDDKTAKLDKATEPSNTNLQNEKALSVTRQKKALVIEDTVVVRKTLTRALQKRGYEVSQANDGVEGLAALKETVFDITLCDFLMPNMDGLDCVQQYRQWEKENRAFEQHIVGISAHVSQKDVDKGLEIGMNGFRPKPITMKTLQELDGSPAMEQVRADLDNMHATSSPGMHNTSTSRDAENLDGSAATNVDSAAKTQKSCLMATGRFDGETRQAARKMSDDGWAVTIVENGSSALEQLKSRNWGAVVLDDHLPALSGNQCVEEFRAWESQNRVNRQGNLFIVCTDVVLPPDTNMLPPAGFDGAMDSQVSWDSLQNLIGKQTSRRSTREGLSIVTR</sequence>
<feature type="compositionally biased region" description="Polar residues" evidence="4">
    <location>
        <begin position="914"/>
        <end position="924"/>
    </location>
</feature>
<evidence type="ECO:0000256" key="4">
    <source>
        <dbReference type="SAM" id="MobiDB-lite"/>
    </source>
</evidence>
<feature type="region of interest" description="Disordered" evidence="4">
    <location>
        <begin position="19"/>
        <end position="48"/>
    </location>
</feature>
<dbReference type="Proteomes" id="UP001153069">
    <property type="component" value="Unassembled WGS sequence"/>
</dbReference>
<feature type="compositionally biased region" description="Basic and acidic residues" evidence="4">
    <location>
        <begin position="303"/>
        <end position="315"/>
    </location>
</feature>
<dbReference type="Pfam" id="PF00072">
    <property type="entry name" value="Response_reg"/>
    <property type="match status" value="1"/>
</dbReference>
<dbReference type="InterPro" id="IPR005467">
    <property type="entry name" value="His_kinase_dom"/>
</dbReference>
<reference evidence="7" key="1">
    <citation type="submission" date="2020-06" db="EMBL/GenBank/DDBJ databases">
        <authorList>
            <consortium name="Plant Systems Biology data submission"/>
        </authorList>
    </citation>
    <scope>NUCLEOTIDE SEQUENCE</scope>
    <source>
        <strain evidence="7">D6</strain>
    </source>
</reference>
<dbReference type="GO" id="GO:0000155">
    <property type="term" value="F:phosphorelay sensor kinase activity"/>
    <property type="evidence" value="ECO:0007669"/>
    <property type="project" value="InterPro"/>
</dbReference>
<protein>
    <submittedName>
        <fullName evidence="7">Hybrid signal transduction histidine kinase</fullName>
    </submittedName>
</protein>
<dbReference type="SMART" id="SM00388">
    <property type="entry name" value="HisKA"/>
    <property type="match status" value="1"/>
</dbReference>
<dbReference type="SUPFAM" id="SSF52172">
    <property type="entry name" value="CheY-like"/>
    <property type="match status" value="2"/>
</dbReference>
<keyword evidence="1" id="KW-0808">Transferase</keyword>
<feature type="compositionally biased region" description="Polar residues" evidence="4">
    <location>
        <begin position="989"/>
        <end position="998"/>
    </location>
</feature>
<feature type="domain" description="Histidine kinase" evidence="5">
    <location>
        <begin position="243"/>
        <end position="505"/>
    </location>
</feature>
<dbReference type="SUPFAM" id="SSF55874">
    <property type="entry name" value="ATPase domain of HSP90 chaperone/DNA topoisomerase II/histidine kinase"/>
    <property type="match status" value="1"/>
</dbReference>
<dbReference type="PROSITE" id="PS50109">
    <property type="entry name" value="HIS_KIN"/>
    <property type="match status" value="1"/>
</dbReference>
<dbReference type="OrthoDB" id="303614at2759"/>
<dbReference type="SUPFAM" id="SSF55781">
    <property type="entry name" value="GAF domain-like"/>
    <property type="match status" value="1"/>
</dbReference>
<feature type="region of interest" description="Disordered" evidence="4">
    <location>
        <begin position="550"/>
        <end position="570"/>
    </location>
</feature>
<dbReference type="SUPFAM" id="SSF47384">
    <property type="entry name" value="Homodimeric domain of signal transducing histidine kinase"/>
    <property type="match status" value="1"/>
</dbReference>
<keyword evidence="3" id="KW-0597">Phosphoprotein</keyword>
<name>A0A9N8EH01_9STRA</name>
<feature type="region of interest" description="Disordered" evidence="4">
    <location>
        <begin position="681"/>
        <end position="723"/>
    </location>
</feature>
<dbReference type="PROSITE" id="PS50110">
    <property type="entry name" value="RESPONSE_REGULATORY"/>
    <property type="match status" value="1"/>
</dbReference>
<dbReference type="InterPro" id="IPR036097">
    <property type="entry name" value="HisK_dim/P_sf"/>
</dbReference>
<evidence type="ECO:0000259" key="5">
    <source>
        <dbReference type="PROSITE" id="PS50109"/>
    </source>
</evidence>
<dbReference type="InterPro" id="IPR011006">
    <property type="entry name" value="CheY-like_superfamily"/>
</dbReference>
<feature type="domain" description="Response regulatory" evidence="6">
    <location>
        <begin position="1059"/>
        <end position="1178"/>
    </location>
</feature>
<evidence type="ECO:0000256" key="3">
    <source>
        <dbReference type="PROSITE-ProRule" id="PRU00169"/>
    </source>
</evidence>
<dbReference type="CDD" id="cd17546">
    <property type="entry name" value="REC_hyHK_CKI1_RcsC-like"/>
    <property type="match status" value="1"/>
</dbReference>
<keyword evidence="8" id="KW-1185">Reference proteome</keyword>
<dbReference type="InterPro" id="IPR001789">
    <property type="entry name" value="Sig_transdc_resp-reg_receiver"/>
</dbReference>
<feature type="compositionally biased region" description="Basic and acidic residues" evidence="4">
    <location>
        <begin position="1026"/>
        <end position="1039"/>
    </location>
</feature>
<dbReference type="SMART" id="SM00065">
    <property type="entry name" value="GAF"/>
    <property type="match status" value="1"/>
</dbReference>
<dbReference type="Gene3D" id="1.10.287.130">
    <property type="match status" value="1"/>
</dbReference>
<dbReference type="PANTHER" id="PTHR43102">
    <property type="entry name" value="SLR1143 PROTEIN"/>
    <property type="match status" value="1"/>
</dbReference>
<keyword evidence="2 7" id="KW-0418">Kinase</keyword>
<dbReference type="Pfam" id="PF00512">
    <property type="entry name" value="HisKA"/>
    <property type="match status" value="1"/>
</dbReference>
<dbReference type="Gene3D" id="3.40.50.2300">
    <property type="match status" value="2"/>
</dbReference>
<feature type="compositionally biased region" description="Basic residues" evidence="4">
    <location>
        <begin position="555"/>
        <end position="566"/>
    </location>
</feature>
<gene>
    <name evidence="7" type="ORF">SEMRO_989_G228460.1</name>
</gene>
<evidence type="ECO:0000256" key="1">
    <source>
        <dbReference type="ARBA" id="ARBA00022679"/>
    </source>
</evidence>